<dbReference type="Proteomes" id="UP000299084">
    <property type="component" value="Unassembled WGS sequence"/>
</dbReference>
<dbReference type="InterPro" id="IPR009040">
    <property type="entry name" value="Ferritin-like_diiron"/>
</dbReference>
<evidence type="ECO:0000256" key="4">
    <source>
        <dbReference type="PIRSR" id="PIRSR601519-1"/>
    </source>
</evidence>
<evidence type="ECO:0000256" key="2">
    <source>
        <dbReference type="ARBA" id="ARBA00045578"/>
    </source>
</evidence>
<comment type="similarity">
    <text evidence="5">Belongs to the ferritin family.</text>
</comment>
<dbReference type="GO" id="GO:0008199">
    <property type="term" value="F:ferric iron binding"/>
    <property type="evidence" value="ECO:0007669"/>
    <property type="project" value="InterPro"/>
</dbReference>
<comment type="function">
    <text evidence="2">Stores iron in a soluble, non-toxic, readily available form. Important for iron homeostasis. Iron is taken up in the ferrous form and deposited as ferric hydroxides after oxidation. Also plays a role in delivery of iron to cells. Mediates iron uptake in capsule cells of the developing kidney. Delivery to lysosomes by the cargo receptor NCOA4 for autophagic degradation and release or iron.</text>
</comment>
<comment type="subunit">
    <text evidence="3">Oligomer of 24 subunits. There are two types of subunits: L (light) chain and H (heavy) chain. The major chain can be light or heavy, depending on the species and tissue type. The functional molecule forms a roughly spherical shell with a diameter of 12 nm and contains a central cavity into which the insoluble mineral iron core is deposited. Interacts with NCOA4.</text>
</comment>
<dbReference type="PROSITE" id="PS50905">
    <property type="entry name" value="FERRITIN_LIKE"/>
    <property type="match status" value="1"/>
</dbReference>
<dbReference type="GO" id="GO:0006826">
    <property type="term" value="P:iron ion transport"/>
    <property type="evidence" value="ECO:0007669"/>
    <property type="project" value="InterPro"/>
</dbReference>
<dbReference type="SUPFAM" id="SSF47240">
    <property type="entry name" value="Ferritin-like"/>
    <property type="match status" value="1"/>
</dbReference>
<gene>
    <name evidence="7" type="ORF">Cadr_000017050</name>
</gene>
<evidence type="ECO:0000256" key="3">
    <source>
        <dbReference type="ARBA" id="ARBA00047045"/>
    </source>
</evidence>
<dbReference type="GO" id="GO:0006879">
    <property type="term" value="P:intracellular iron ion homeostasis"/>
    <property type="evidence" value="ECO:0007669"/>
    <property type="project" value="UniProtKB-KW"/>
</dbReference>
<dbReference type="PANTHER" id="PTHR11431:SF47">
    <property type="entry name" value="FERRITIN LIGHT CHAIN"/>
    <property type="match status" value="1"/>
</dbReference>
<dbReference type="PANTHER" id="PTHR11431">
    <property type="entry name" value="FERRITIN"/>
    <property type="match status" value="1"/>
</dbReference>
<keyword evidence="8" id="KW-1185">Reference proteome</keyword>
<name>A0A5N4DEH8_CAMDR</name>
<comment type="subcellular location">
    <subcellularLocation>
        <location evidence="1">Autolysosome</location>
    </subcellularLocation>
</comment>
<dbReference type="EMBL" id="JWIN03000012">
    <property type="protein sequence ID" value="KAB1269505.1"/>
    <property type="molecule type" value="Genomic_DNA"/>
</dbReference>
<dbReference type="InterPro" id="IPR012347">
    <property type="entry name" value="Ferritin-like"/>
</dbReference>
<evidence type="ECO:0000313" key="8">
    <source>
        <dbReference type="Proteomes" id="UP000299084"/>
    </source>
</evidence>
<evidence type="ECO:0000313" key="7">
    <source>
        <dbReference type="EMBL" id="KAB1269505.1"/>
    </source>
</evidence>
<keyword evidence="5" id="KW-0409">Iron storage</keyword>
<dbReference type="Gene3D" id="1.20.1260.10">
    <property type="match status" value="2"/>
</dbReference>
<dbReference type="InterPro" id="IPR001519">
    <property type="entry name" value="Ferritin"/>
</dbReference>
<organism evidence="7 8">
    <name type="scientific">Camelus dromedarius</name>
    <name type="common">Dromedary</name>
    <name type="synonym">Arabian camel</name>
    <dbReference type="NCBI Taxonomy" id="9838"/>
    <lineage>
        <taxon>Eukaryota</taxon>
        <taxon>Metazoa</taxon>
        <taxon>Chordata</taxon>
        <taxon>Craniata</taxon>
        <taxon>Vertebrata</taxon>
        <taxon>Euteleostomi</taxon>
        <taxon>Mammalia</taxon>
        <taxon>Eutheria</taxon>
        <taxon>Laurasiatheria</taxon>
        <taxon>Artiodactyla</taxon>
        <taxon>Tylopoda</taxon>
        <taxon>Camelidae</taxon>
        <taxon>Camelus</taxon>
    </lineage>
</organism>
<dbReference type="AlphaFoldDB" id="A0A5N4DEH8"/>
<feature type="domain" description="Ferritin-like diiron" evidence="6">
    <location>
        <begin position="1"/>
        <end position="129"/>
    </location>
</feature>
<comment type="caution">
    <text evidence="7">The sequence shown here is derived from an EMBL/GenBank/DDBJ whole genome shotgun (WGS) entry which is preliminary data.</text>
</comment>
<evidence type="ECO:0000259" key="6">
    <source>
        <dbReference type="PROSITE" id="PS50905"/>
    </source>
</evidence>
<sequence length="129" mass="14610">MEAAMNCLVNMHLRASYTDLSLGFYFDHDNVALEGVGPLFCKLAEEKHQGTRRLLKMQNQCGGCALFQDMQKPSGDENPHLCDFWESHFLDKEVKLIKKMGDHLTKFCRLAGPQARLGELSLREAHSQA</sequence>
<dbReference type="GO" id="GO:0044754">
    <property type="term" value="C:autolysosome"/>
    <property type="evidence" value="ECO:0007669"/>
    <property type="project" value="UniProtKB-SubCell"/>
</dbReference>
<dbReference type="GO" id="GO:0008198">
    <property type="term" value="F:ferrous iron binding"/>
    <property type="evidence" value="ECO:0007669"/>
    <property type="project" value="TreeGrafter"/>
</dbReference>
<evidence type="ECO:0000256" key="5">
    <source>
        <dbReference type="RuleBase" id="RU361145"/>
    </source>
</evidence>
<evidence type="ECO:0000256" key="1">
    <source>
        <dbReference type="ARBA" id="ARBA00044942"/>
    </source>
</evidence>
<proteinExistence type="inferred from homology"/>
<feature type="binding site" evidence="4">
    <location>
        <position position="93"/>
    </location>
    <ligand>
        <name>Fe cation</name>
        <dbReference type="ChEBI" id="CHEBI:24875"/>
        <label>1</label>
    </ligand>
</feature>
<accession>A0A5N4DEH8</accession>
<keyword evidence="4 5" id="KW-0408">Iron</keyword>
<reference evidence="7 8" key="1">
    <citation type="journal article" date="2019" name="Mol. Ecol. Resour.">
        <title>Improving Illumina assemblies with Hi-C and long reads: an example with the North African dromedary.</title>
        <authorList>
            <person name="Elbers J.P."/>
            <person name="Rogers M.F."/>
            <person name="Perelman P.L."/>
            <person name="Proskuryakova A.A."/>
            <person name="Serdyukova N.A."/>
            <person name="Johnson W.E."/>
            <person name="Horin P."/>
            <person name="Corander J."/>
            <person name="Murphy D."/>
            <person name="Burger P.A."/>
        </authorList>
    </citation>
    <scope>NUCLEOTIDE SEQUENCE [LARGE SCALE GENOMIC DNA]</scope>
    <source>
        <strain evidence="7">Drom800</strain>
        <tissue evidence="7">Blood</tissue>
    </source>
</reference>
<keyword evidence="4 5" id="KW-0479">Metal-binding</keyword>
<dbReference type="InterPro" id="IPR009078">
    <property type="entry name" value="Ferritin-like_SF"/>
</dbReference>
<protein>
    <recommendedName>
        <fullName evidence="5">Ferritin</fullName>
    </recommendedName>
</protein>